<evidence type="ECO:0000313" key="9">
    <source>
        <dbReference type="EMBL" id="CAD7277346.1"/>
    </source>
</evidence>
<protein>
    <recommendedName>
        <fullName evidence="7">Amino acid transporter</fullName>
    </recommendedName>
</protein>
<feature type="transmembrane region" description="Helical" evidence="7">
    <location>
        <begin position="240"/>
        <end position="259"/>
    </location>
</feature>
<comment type="subcellular location">
    <subcellularLocation>
        <location evidence="1 7">Membrane</location>
        <topology evidence="1 7">Multi-pass membrane protein</topology>
    </subcellularLocation>
</comment>
<dbReference type="InterPro" id="IPR036458">
    <property type="entry name" value="Na:dicarbo_symporter_sf"/>
</dbReference>
<dbReference type="GO" id="GO:0015501">
    <property type="term" value="F:glutamate:sodium symporter activity"/>
    <property type="evidence" value="ECO:0007669"/>
    <property type="project" value="TreeGrafter"/>
</dbReference>
<feature type="transmembrane region" description="Helical" evidence="7">
    <location>
        <begin position="113"/>
        <end position="135"/>
    </location>
</feature>
<evidence type="ECO:0000256" key="6">
    <source>
        <dbReference type="ARBA" id="ARBA00023136"/>
    </source>
</evidence>
<name>A0A7R9BMN6_9CRUS</name>
<evidence type="ECO:0000256" key="2">
    <source>
        <dbReference type="ARBA" id="ARBA00006148"/>
    </source>
</evidence>
<dbReference type="InterPro" id="IPR050746">
    <property type="entry name" value="DAACS"/>
</dbReference>
<dbReference type="PANTHER" id="PTHR11958">
    <property type="entry name" value="SODIUM/DICARBOXYLATE SYMPORTER-RELATED"/>
    <property type="match status" value="1"/>
</dbReference>
<keyword evidence="6 7" id="KW-0472">Membrane</keyword>
<feature type="transmembrane region" description="Helical" evidence="7">
    <location>
        <begin position="351"/>
        <end position="378"/>
    </location>
</feature>
<dbReference type="GO" id="GO:0005886">
    <property type="term" value="C:plasma membrane"/>
    <property type="evidence" value="ECO:0007669"/>
    <property type="project" value="TreeGrafter"/>
</dbReference>
<evidence type="ECO:0000256" key="8">
    <source>
        <dbReference type="SAM" id="MobiDB-lite"/>
    </source>
</evidence>
<dbReference type="Proteomes" id="UP000678499">
    <property type="component" value="Unassembled WGS sequence"/>
</dbReference>
<dbReference type="Pfam" id="PF00375">
    <property type="entry name" value="SDF"/>
    <property type="match status" value="1"/>
</dbReference>
<feature type="transmembrane region" description="Helical" evidence="7">
    <location>
        <begin position="279"/>
        <end position="299"/>
    </location>
</feature>
<evidence type="ECO:0000313" key="10">
    <source>
        <dbReference type="Proteomes" id="UP000678499"/>
    </source>
</evidence>
<dbReference type="OrthoDB" id="5877963at2759"/>
<feature type="transmembrane region" description="Helical" evidence="7">
    <location>
        <begin position="31"/>
        <end position="54"/>
    </location>
</feature>
<dbReference type="GO" id="GO:0015175">
    <property type="term" value="F:neutral L-amino acid transmembrane transporter activity"/>
    <property type="evidence" value="ECO:0007669"/>
    <property type="project" value="TreeGrafter"/>
</dbReference>
<feature type="transmembrane region" description="Helical" evidence="7">
    <location>
        <begin position="199"/>
        <end position="220"/>
    </location>
</feature>
<organism evidence="9">
    <name type="scientific">Notodromas monacha</name>
    <dbReference type="NCBI Taxonomy" id="399045"/>
    <lineage>
        <taxon>Eukaryota</taxon>
        <taxon>Metazoa</taxon>
        <taxon>Ecdysozoa</taxon>
        <taxon>Arthropoda</taxon>
        <taxon>Crustacea</taxon>
        <taxon>Oligostraca</taxon>
        <taxon>Ostracoda</taxon>
        <taxon>Podocopa</taxon>
        <taxon>Podocopida</taxon>
        <taxon>Cypridocopina</taxon>
        <taxon>Cypridoidea</taxon>
        <taxon>Cyprididae</taxon>
        <taxon>Notodromas</taxon>
    </lineage>
</organism>
<dbReference type="AlphaFoldDB" id="A0A7R9BMN6"/>
<dbReference type="PANTHER" id="PTHR11958:SF63">
    <property type="entry name" value="AMINO ACID TRANSPORTER"/>
    <property type="match status" value="1"/>
</dbReference>
<dbReference type="Gene3D" id="1.10.3860.10">
    <property type="entry name" value="Sodium:dicarboxylate symporter"/>
    <property type="match status" value="1"/>
</dbReference>
<accession>A0A7R9BMN6</accession>
<keyword evidence="5 7" id="KW-1133">Transmembrane helix</keyword>
<keyword evidence="7" id="KW-0769">Symport</keyword>
<feature type="region of interest" description="Disordered" evidence="8">
    <location>
        <begin position="480"/>
        <end position="506"/>
    </location>
</feature>
<keyword evidence="10" id="KW-1185">Reference proteome</keyword>
<keyword evidence="4 7" id="KW-0812">Transmembrane</keyword>
<evidence type="ECO:0000256" key="3">
    <source>
        <dbReference type="ARBA" id="ARBA00022448"/>
    </source>
</evidence>
<dbReference type="SUPFAM" id="SSF118215">
    <property type="entry name" value="Proton glutamate symport protein"/>
    <property type="match status" value="1"/>
</dbReference>
<proteinExistence type="inferred from homology"/>
<evidence type="ECO:0000256" key="5">
    <source>
        <dbReference type="ARBA" id="ARBA00022989"/>
    </source>
</evidence>
<evidence type="ECO:0000256" key="4">
    <source>
        <dbReference type="ARBA" id="ARBA00022692"/>
    </source>
</evidence>
<reference evidence="9" key="1">
    <citation type="submission" date="2020-11" db="EMBL/GenBank/DDBJ databases">
        <authorList>
            <person name="Tran Van P."/>
        </authorList>
    </citation>
    <scope>NUCLEOTIDE SEQUENCE</scope>
</reference>
<dbReference type="InterPro" id="IPR001991">
    <property type="entry name" value="Na-dicarboxylate_symporter"/>
</dbReference>
<gene>
    <name evidence="9" type="ORF">NMOB1V02_LOCUS5081</name>
</gene>
<dbReference type="GO" id="GO:0005313">
    <property type="term" value="F:L-glutamate transmembrane transporter activity"/>
    <property type="evidence" value="ECO:0007669"/>
    <property type="project" value="TreeGrafter"/>
</dbReference>
<dbReference type="EMBL" id="CAJPEX010000882">
    <property type="protein sequence ID" value="CAG0917498.1"/>
    <property type="molecule type" value="Genomic_DNA"/>
</dbReference>
<comment type="similarity">
    <text evidence="2 7">Belongs to the dicarboxylate/amino acid:cation symporter (DAACS) (TC 2.A.23) family.</text>
</comment>
<feature type="transmembrane region" description="Helical" evidence="7">
    <location>
        <begin position="319"/>
        <end position="339"/>
    </location>
</feature>
<evidence type="ECO:0000256" key="1">
    <source>
        <dbReference type="ARBA" id="ARBA00004141"/>
    </source>
</evidence>
<feature type="transmembrane region" description="Helical" evidence="7">
    <location>
        <begin position="66"/>
        <end position="93"/>
    </location>
</feature>
<keyword evidence="3 7" id="KW-0813">Transport</keyword>
<dbReference type="EMBL" id="OA882919">
    <property type="protein sequence ID" value="CAD7277346.1"/>
    <property type="molecule type" value="Genomic_DNA"/>
</dbReference>
<dbReference type="PRINTS" id="PR00173">
    <property type="entry name" value="EDTRNSPORT"/>
</dbReference>
<sequence length="506" mass="54999">MPDAAEVDSYGRRVERPPNALLKAIQSGGEYTLLLLTMCGALLAVLFSVILANTTDIDSMPRRFEMIYLLGFPGMLFLRTLQMIVIPLVMASIVHALGNMDIGASGKIGLRTFIYFFVTTLIATIVGIVLAVIVNPGKSGKAARRIDLPTQSNPNFYTLLDTIRNVFPTNLFGAFLYQEKVHVPVDLDKPLSSQIESTMTTNIMGLLFVSIMAGILLARISRTPEGILILGILDGLNRMLITGVHWIIWLTPVGVLSLLMDTILRSIRSLSDLGISMGWYILVVVLALSIILFIVYQALYFGMTRTNPFKFFSGMMQAWITGMATSSSSATLPLTMYCLEKNNGVDERISSFVASLGATVNMNGTACYEAVAAIYLAGMSLERSLSVGDYIIISLTATLAGVGAAAIPSAGLVTMIMVLDSIGVDSSTIAFILPVDFILDRLRTGVNIMGDAYGAGIINHHMKDDLEELDRLAARERENLLRSQPPDDYTRASRLSVTAPRPTEST</sequence>
<feature type="transmembrane region" description="Helical" evidence="7">
    <location>
        <begin position="390"/>
        <end position="419"/>
    </location>
</feature>
<evidence type="ECO:0000256" key="7">
    <source>
        <dbReference type="RuleBase" id="RU361216"/>
    </source>
</evidence>